<dbReference type="InterPro" id="IPR002213">
    <property type="entry name" value="UDP_glucos_trans"/>
</dbReference>
<protein>
    <submittedName>
        <fullName evidence="4">UDP-glycosyltransferase</fullName>
    </submittedName>
</protein>
<reference evidence="4" key="1">
    <citation type="submission" date="2024-01" db="EMBL/GenBank/DDBJ databases">
        <title>Genome insights into chemosensory and detoxification machineries of broad mite, Polyphagotarsonemus latus (Tarsonemidae: Acari).</title>
        <authorList>
            <person name="Muthugoundar M."/>
            <person name="P J A."/>
            <person name="Augustine N."/>
        </authorList>
    </citation>
    <scope>NUCLEOTIDE SEQUENCE</scope>
</reference>
<organism evidence="4">
    <name type="scientific">Polyphagotarsonemus latus</name>
    <dbReference type="NCBI Taxonomy" id="1204166"/>
    <lineage>
        <taxon>Eukaryota</taxon>
        <taxon>Metazoa</taxon>
        <taxon>Ecdysozoa</taxon>
        <taxon>Arthropoda</taxon>
        <taxon>Chelicerata</taxon>
        <taxon>Arachnida</taxon>
        <taxon>Acari</taxon>
        <taxon>Acariformes</taxon>
        <taxon>Trombidiformes</taxon>
        <taxon>Prostigmata</taxon>
        <taxon>Eleutherengona</taxon>
        <taxon>Heterostigmata</taxon>
        <taxon>Tarsonemoidea</taxon>
        <taxon>Tarsonemidae</taxon>
        <taxon>Polyphagotarsonemus</taxon>
    </lineage>
</organism>
<dbReference type="AlphaFoldDB" id="A0AAN0N800"/>
<keyword evidence="2" id="KW-0328">Glycosyltransferase</keyword>
<evidence type="ECO:0000256" key="1">
    <source>
        <dbReference type="ARBA" id="ARBA00009995"/>
    </source>
</evidence>
<dbReference type="SUPFAM" id="SSF53756">
    <property type="entry name" value="UDP-Glycosyltransferase/glycogen phosphorylase"/>
    <property type="match status" value="1"/>
</dbReference>
<dbReference type="CDD" id="cd03784">
    <property type="entry name" value="GT1_Gtf-like"/>
    <property type="match status" value="1"/>
</dbReference>
<gene>
    <name evidence="4" type="primary">UGT</name>
</gene>
<comment type="similarity">
    <text evidence="1">Belongs to the UDP-glycosyltransferase family.</text>
</comment>
<dbReference type="EMBL" id="PP145349">
    <property type="protein sequence ID" value="WRV65896.1"/>
    <property type="molecule type" value="mRNA"/>
</dbReference>
<dbReference type="PANTHER" id="PTHR48043:SF145">
    <property type="entry name" value="FI06409P-RELATED"/>
    <property type="match status" value="1"/>
</dbReference>
<evidence type="ECO:0000313" key="4">
    <source>
        <dbReference type="EMBL" id="WRV65896.1"/>
    </source>
</evidence>
<proteinExistence type="evidence at transcript level"/>
<evidence type="ECO:0000256" key="2">
    <source>
        <dbReference type="ARBA" id="ARBA00022676"/>
    </source>
</evidence>
<dbReference type="GO" id="GO:0008194">
    <property type="term" value="F:UDP-glycosyltransferase activity"/>
    <property type="evidence" value="ECO:0007669"/>
    <property type="project" value="InterPro"/>
</dbReference>
<sequence>MTKLKLLFYTNLLNGPLNVCSAVASTLLDKYFDKIEVYFLTDLIWANKLSERDSRFKFEIYKLAKNDDEDNMNNMIENLEKSLNLPYVERYAEICQAFLDNTENLIFVEKQISDIIERLKPNYILCDLMTQTPSVIKSKIPYGFIISFNPLALSFDDYPPMGLDIGVNDKEEIKSSKIKLEKAIKNSKKNYELIFHKMNVKYDKEYSMFAPRSDYLSIYCYPKELDYYNDEIRKKYKLLQIDSPIITSKLPEPYKLPETFANLPGKIIYVSLGSLFSLYYTKIQKLIDVLAELPYKYIVSKGHNGCKIRFPNNRFIGENFINQLAVLQVVDMMIAHGGNNTFTECFYFGIPVIIIPLVSDQINNAKRIEETGFGYRVDLMNFTQEELKYKIHKVLTDETLNKKVQKVSQRIKNENKLVKVVDEIFNYIQKI</sequence>
<dbReference type="PANTHER" id="PTHR48043">
    <property type="entry name" value="EG:EG0003.4 PROTEIN-RELATED"/>
    <property type="match status" value="1"/>
</dbReference>
<name>A0AAN0N800_9ACAR</name>
<evidence type="ECO:0000256" key="3">
    <source>
        <dbReference type="ARBA" id="ARBA00022679"/>
    </source>
</evidence>
<dbReference type="Pfam" id="PF00201">
    <property type="entry name" value="UDPGT"/>
    <property type="match status" value="1"/>
</dbReference>
<dbReference type="Gene3D" id="3.40.50.2000">
    <property type="entry name" value="Glycogen Phosphorylase B"/>
    <property type="match status" value="2"/>
</dbReference>
<keyword evidence="3" id="KW-0808">Transferase</keyword>
<accession>A0AAN0N800</accession>
<dbReference type="InterPro" id="IPR050271">
    <property type="entry name" value="UDP-glycosyltransferase"/>
</dbReference>